<accession>A0ABV3H484</accession>
<dbReference type="Proteomes" id="UP001552427">
    <property type="component" value="Unassembled WGS sequence"/>
</dbReference>
<name>A0ABV3H484_9ACTN</name>
<dbReference type="EMBL" id="JBFARM010000005">
    <property type="protein sequence ID" value="MEV4287329.1"/>
    <property type="molecule type" value="Genomic_DNA"/>
</dbReference>
<evidence type="ECO:0000313" key="2">
    <source>
        <dbReference type="EMBL" id="MEV4287329.1"/>
    </source>
</evidence>
<comment type="caution">
    <text evidence="2">The sequence shown here is derived from an EMBL/GenBank/DDBJ whole genome shotgun (WGS) entry which is preliminary data.</text>
</comment>
<organism evidence="2 3">
    <name type="scientific">Nonomuraea bangladeshensis</name>
    <dbReference type="NCBI Taxonomy" id="404385"/>
    <lineage>
        <taxon>Bacteria</taxon>
        <taxon>Bacillati</taxon>
        <taxon>Actinomycetota</taxon>
        <taxon>Actinomycetes</taxon>
        <taxon>Streptosporangiales</taxon>
        <taxon>Streptosporangiaceae</taxon>
        <taxon>Nonomuraea</taxon>
    </lineage>
</organism>
<protein>
    <submittedName>
        <fullName evidence="2">Uncharacterized protein</fullName>
    </submittedName>
</protein>
<evidence type="ECO:0000256" key="1">
    <source>
        <dbReference type="SAM" id="MobiDB-lite"/>
    </source>
</evidence>
<evidence type="ECO:0000313" key="3">
    <source>
        <dbReference type="Proteomes" id="UP001552427"/>
    </source>
</evidence>
<feature type="region of interest" description="Disordered" evidence="1">
    <location>
        <begin position="1"/>
        <end position="25"/>
    </location>
</feature>
<reference evidence="2 3" key="1">
    <citation type="submission" date="2024-06" db="EMBL/GenBank/DDBJ databases">
        <title>The Natural Products Discovery Center: Release of the First 8490 Sequenced Strains for Exploring Actinobacteria Biosynthetic Diversity.</title>
        <authorList>
            <person name="Kalkreuter E."/>
            <person name="Kautsar S.A."/>
            <person name="Yang D."/>
            <person name="Bader C.D."/>
            <person name="Teijaro C.N."/>
            <person name="Fluegel L."/>
            <person name="Davis C.M."/>
            <person name="Simpson J.R."/>
            <person name="Lauterbach L."/>
            <person name="Steele A.D."/>
            <person name="Gui C."/>
            <person name="Meng S."/>
            <person name="Li G."/>
            <person name="Viehrig K."/>
            <person name="Ye F."/>
            <person name="Su P."/>
            <person name="Kiefer A.F."/>
            <person name="Nichols A."/>
            <person name="Cepeda A.J."/>
            <person name="Yan W."/>
            <person name="Fan B."/>
            <person name="Jiang Y."/>
            <person name="Adhikari A."/>
            <person name="Zheng C.-J."/>
            <person name="Schuster L."/>
            <person name="Cowan T.M."/>
            <person name="Smanski M.J."/>
            <person name="Chevrette M.G."/>
            <person name="De Carvalho L.P.S."/>
            <person name="Shen B."/>
        </authorList>
    </citation>
    <scope>NUCLEOTIDE SEQUENCE [LARGE SCALE GENOMIC DNA]</scope>
    <source>
        <strain evidence="2 3">NPDC049574</strain>
    </source>
</reference>
<gene>
    <name evidence="2" type="ORF">AB0K40_17635</name>
</gene>
<keyword evidence="3" id="KW-1185">Reference proteome</keyword>
<proteinExistence type="predicted"/>
<sequence length="87" mass="9558">MKPDQGLYSWEASDKRRQRGSCGVATDPRRAEELLQEALDRLAPGARGSVQFVQVDHVASHPSYVGGRVLARVRHGDRVVIPAVAPR</sequence>
<dbReference type="RefSeq" id="WP_364450642.1">
    <property type="nucleotide sequence ID" value="NZ_JBFARM010000005.1"/>
</dbReference>